<evidence type="ECO:0000256" key="1">
    <source>
        <dbReference type="SAM" id="MobiDB-lite"/>
    </source>
</evidence>
<sequence length="719" mass="81691">MDSRPTMDPRPLLELNVQQAIASILQKPGWWIKWHESKIREKWLSEVELQLELQLLLRTFEQSLMYWPHGRDPLVALDELLKERDGANKHDRLRNWLQDIVIDFGKDGTNEVDDEEDEEEEEEEEKEEDNEENIAPKKRKRGEAESGGGGRKLNFFTYALRREVGMREAYPTVKWTFNQLLLHERLSAIPVEDWTDESVKFAVDAAYYLNDPSIPAQAAEFVLAVRRGVSIEDALPPTNGSKLLSRLRKLYVQMHCENIHHELTVVRSYIEKYLELVAKRYNLTATTDSAQAVICPAGIDGVWISDNIISDEVAMKFKTEVAALENVPDEEKDWHNHSENQVLDLVHPSLFCCVFGVTMKASSPPDATTFSSPAEQMQRLLFAASVAVEKPLGCKTDFQWIPTDILVGDGGEPGNDGDVNSRMLSYINNLHPDQHADLYDSIGKIFGRFVPLFERMLGDQEAGMPESGFFVDMECHNVSEELPLRPEIPTLNELPDKHSVVSLRGKQLQVIVKIAEIVLTPEKPKYDGGAWHVEGTLAEKIVGTGIYYFSCENIKNSRLSFRAEVDEPLCQHDDHDGAAEIYGLIGSELLVQVLGSVETLESRCLVFPNILQHQVQPFELQDPTKSGVRKILAFFLVDPKNPIPSTSVIPPQQEEWMKTPIAFTDIDEVEQNIRSMLAKGMTLAEAKQHRLKLMKERAEPEPPEYARLNNPRYFSLCEH</sequence>
<feature type="domain" description="DUF4246" evidence="2">
    <location>
        <begin position="293"/>
        <end position="658"/>
    </location>
</feature>
<keyword evidence="4" id="KW-1185">Reference proteome</keyword>
<comment type="caution">
    <text evidence="3">The sequence shown here is derived from an EMBL/GenBank/DDBJ whole genome shotgun (WGS) entry which is preliminary data.</text>
</comment>
<name>A0A6A4CH08_9STRA</name>
<evidence type="ECO:0000313" key="4">
    <source>
        <dbReference type="Proteomes" id="UP000434957"/>
    </source>
</evidence>
<proteinExistence type="predicted"/>
<dbReference type="AlphaFoldDB" id="A0A6A4CH08"/>
<accession>A0A6A4CH08</accession>
<evidence type="ECO:0000259" key="2">
    <source>
        <dbReference type="Pfam" id="PF14033"/>
    </source>
</evidence>
<evidence type="ECO:0000313" key="3">
    <source>
        <dbReference type="EMBL" id="KAE9286637.1"/>
    </source>
</evidence>
<gene>
    <name evidence="3" type="ORF">PR003_g26264</name>
</gene>
<dbReference type="InterPro" id="IPR025340">
    <property type="entry name" value="DUF4246"/>
</dbReference>
<dbReference type="EMBL" id="QXFT01003356">
    <property type="protein sequence ID" value="KAE9286637.1"/>
    <property type="molecule type" value="Genomic_DNA"/>
</dbReference>
<dbReference type="PANTHER" id="PTHR33119:SF1">
    <property type="entry name" value="FE2OG DIOXYGENASE DOMAIN-CONTAINING PROTEIN"/>
    <property type="match status" value="1"/>
</dbReference>
<dbReference type="InterPro" id="IPR049192">
    <property type="entry name" value="DUF4246_C"/>
</dbReference>
<organism evidence="3 4">
    <name type="scientific">Phytophthora rubi</name>
    <dbReference type="NCBI Taxonomy" id="129364"/>
    <lineage>
        <taxon>Eukaryota</taxon>
        <taxon>Sar</taxon>
        <taxon>Stramenopiles</taxon>
        <taxon>Oomycota</taxon>
        <taxon>Peronosporomycetes</taxon>
        <taxon>Peronosporales</taxon>
        <taxon>Peronosporaceae</taxon>
        <taxon>Phytophthora</taxon>
    </lineage>
</organism>
<feature type="compositionally biased region" description="Acidic residues" evidence="1">
    <location>
        <begin position="110"/>
        <end position="132"/>
    </location>
</feature>
<dbReference type="Proteomes" id="UP000434957">
    <property type="component" value="Unassembled WGS sequence"/>
</dbReference>
<dbReference type="Pfam" id="PF14033">
    <property type="entry name" value="DUF4246"/>
    <property type="match status" value="1"/>
</dbReference>
<dbReference type="PANTHER" id="PTHR33119">
    <property type="entry name" value="IFI3P"/>
    <property type="match status" value="1"/>
</dbReference>
<protein>
    <recommendedName>
        <fullName evidence="2">DUF4246 domain-containing protein</fullName>
    </recommendedName>
</protein>
<reference evidence="3 4" key="1">
    <citation type="submission" date="2018-08" db="EMBL/GenBank/DDBJ databases">
        <title>Genomic investigation of the strawberry pathogen Phytophthora fragariae indicates pathogenicity is determined by transcriptional variation in three key races.</title>
        <authorList>
            <person name="Adams T.M."/>
            <person name="Armitage A.D."/>
            <person name="Sobczyk M.K."/>
            <person name="Bates H.J."/>
            <person name="Dunwell J.M."/>
            <person name="Nellist C.F."/>
            <person name="Harrison R.J."/>
        </authorList>
    </citation>
    <scope>NUCLEOTIDE SEQUENCE [LARGE SCALE GENOMIC DNA]</scope>
    <source>
        <strain evidence="3 4">SCRP333</strain>
    </source>
</reference>
<feature type="region of interest" description="Disordered" evidence="1">
    <location>
        <begin position="107"/>
        <end position="148"/>
    </location>
</feature>